<dbReference type="PANTHER" id="PTHR10366:SF562">
    <property type="entry name" value="ALDEHYDE REDUCTASE II (AFU_ORTHOLOGUE AFUA_1G11360)"/>
    <property type="match status" value="1"/>
</dbReference>
<protein>
    <recommendedName>
        <fullName evidence="3">NAD-dependent epimerase/dehydratase domain-containing protein</fullName>
    </recommendedName>
</protein>
<evidence type="ECO:0000259" key="3">
    <source>
        <dbReference type="Pfam" id="PF01370"/>
    </source>
</evidence>
<name>A0A9P5H430_9HYPO</name>
<keyword evidence="5" id="KW-1185">Reference proteome</keyword>
<dbReference type="Proteomes" id="UP000722485">
    <property type="component" value="Unassembled WGS sequence"/>
</dbReference>
<dbReference type="Pfam" id="PF01370">
    <property type="entry name" value="Epimerase"/>
    <property type="match status" value="1"/>
</dbReference>
<sequence>MSVLDSPAIPKAATVLVTGAAGWVGSNVADQFLAYGYKVRGTTRDATKAAWIVEVFDKKYGKGQFELHSVSDMVAEGAYDDVIKGVSAVVHTASLMSADPNPHNVIPMVVDSAVNALKAAYAEPSVDRFIYTSSSSAAVRAQRGEPGINVTVDSWADDDVKRAWAEPPYLPERARFIYAASKYEAEKVIWKYHQENRENRPGLIVNAVLPNVNYGKPLDFEKQGYPSTSALPVGLYNGDISPYHQIIAPQYYVNASDTGRLHVAAAIHPDVKDERIFAFAGRFSWDAILEILRKNFPNKEFIDNFSGGEDLNEILPRSRAEQLLRDLGRPGWVSLEETVLENVKDIVDRE</sequence>
<comment type="caution">
    <text evidence="4">The sequence shown here is derived from an EMBL/GenBank/DDBJ whole genome shotgun (WGS) entry which is preliminary data.</text>
</comment>
<dbReference type="SUPFAM" id="SSF51735">
    <property type="entry name" value="NAD(P)-binding Rossmann-fold domains"/>
    <property type="match status" value="1"/>
</dbReference>
<proteinExistence type="inferred from homology"/>
<evidence type="ECO:0000313" key="5">
    <source>
        <dbReference type="Proteomes" id="UP000722485"/>
    </source>
</evidence>
<comment type="similarity">
    <text evidence="2">Belongs to the NAD(P)-dependent epimerase/dehydratase family. Dihydroflavonol-4-reductase subfamily.</text>
</comment>
<dbReference type="AlphaFoldDB" id="A0A9P5H430"/>
<dbReference type="Gene3D" id="3.40.50.720">
    <property type="entry name" value="NAD(P)-binding Rossmann-like Domain"/>
    <property type="match status" value="1"/>
</dbReference>
<dbReference type="OrthoDB" id="2735536at2759"/>
<feature type="domain" description="NAD-dependent epimerase/dehydratase" evidence="3">
    <location>
        <begin position="15"/>
        <end position="197"/>
    </location>
</feature>
<reference evidence="4" key="1">
    <citation type="submission" date="2020-03" db="EMBL/GenBank/DDBJ databases">
        <title>Draft Genome Sequence of Cylindrodendrum hubeiense.</title>
        <authorList>
            <person name="Buettner E."/>
            <person name="Kellner H."/>
        </authorList>
    </citation>
    <scope>NUCLEOTIDE SEQUENCE</scope>
    <source>
        <strain evidence="4">IHI 201604</strain>
    </source>
</reference>
<accession>A0A9P5H430</accession>
<evidence type="ECO:0000256" key="1">
    <source>
        <dbReference type="ARBA" id="ARBA00023002"/>
    </source>
</evidence>
<organism evidence="4 5">
    <name type="scientific">Cylindrodendrum hubeiense</name>
    <dbReference type="NCBI Taxonomy" id="595255"/>
    <lineage>
        <taxon>Eukaryota</taxon>
        <taxon>Fungi</taxon>
        <taxon>Dikarya</taxon>
        <taxon>Ascomycota</taxon>
        <taxon>Pezizomycotina</taxon>
        <taxon>Sordariomycetes</taxon>
        <taxon>Hypocreomycetidae</taxon>
        <taxon>Hypocreales</taxon>
        <taxon>Nectriaceae</taxon>
        <taxon>Cylindrodendrum</taxon>
    </lineage>
</organism>
<keyword evidence="1" id="KW-0560">Oxidoreductase</keyword>
<evidence type="ECO:0000256" key="2">
    <source>
        <dbReference type="ARBA" id="ARBA00023445"/>
    </source>
</evidence>
<dbReference type="InterPro" id="IPR050425">
    <property type="entry name" value="NAD(P)_dehydrat-like"/>
</dbReference>
<dbReference type="EMBL" id="JAANBB010000137">
    <property type="protein sequence ID" value="KAF7548842.1"/>
    <property type="molecule type" value="Genomic_DNA"/>
</dbReference>
<dbReference type="InterPro" id="IPR036291">
    <property type="entry name" value="NAD(P)-bd_dom_sf"/>
</dbReference>
<dbReference type="InterPro" id="IPR001509">
    <property type="entry name" value="Epimerase_deHydtase"/>
</dbReference>
<gene>
    <name evidence="4" type="ORF">G7Z17_g6787</name>
</gene>
<dbReference type="GO" id="GO:0016616">
    <property type="term" value="F:oxidoreductase activity, acting on the CH-OH group of donors, NAD or NADP as acceptor"/>
    <property type="evidence" value="ECO:0007669"/>
    <property type="project" value="TreeGrafter"/>
</dbReference>
<dbReference type="PANTHER" id="PTHR10366">
    <property type="entry name" value="NAD DEPENDENT EPIMERASE/DEHYDRATASE"/>
    <property type="match status" value="1"/>
</dbReference>
<evidence type="ECO:0000313" key="4">
    <source>
        <dbReference type="EMBL" id="KAF7548842.1"/>
    </source>
</evidence>